<proteinExistence type="predicted"/>
<sequence>MAKKDDLLWKGILEEIFDDFLRFMHPEADDIYDLKKGIAFLDKELEQLFPPEEDEFSPKVVDKLARVNTWEGKEEWILIHVEVQGRYQKDFPRRMFTYYYRILDKYNRRISAYAIFTDGYKMKRPDRYETSYQGTSLTYRFNTYQLAHSNEQELLQSDNPFALAVLVGRSAFVGNRAEDSEKRDSELLEFKGTLLRKLAKAQLSSKKIRALMNFLKYYVHFDNQYNNVIFDKQIQTVKGRSEAMGIEELMLDRATKEGIQKGEQKKSKEFVENLLLEFGFTDEQAARAAKVSIEFVQKIRAKLDNKNK</sequence>
<evidence type="ECO:0000313" key="2">
    <source>
        <dbReference type="Proteomes" id="UP001589774"/>
    </source>
</evidence>
<dbReference type="RefSeq" id="WP_130855185.1">
    <property type="nucleotide sequence ID" value="NZ_JBHLWO010000002.1"/>
</dbReference>
<evidence type="ECO:0008006" key="3">
    <source>
        <dbReference type="Google" id="ProtNLM"/>
    </source>
</evidence>
<evidence type="ECO:0000313" key="1">
    <source>
        <dbReference type="EMBL" id="MFC0320242.1"/>
    </source>
</evidence>
<dbReference type="EMBL" id="JBHLWO010000002">
    <property type="protein sequence ID" value="MFC0320242.1"/>
    <property type="molecule type" value="Genomic_DNA"/>
</dbReference>
<dbReference type="PANTHER" id="PTHR35586:SF1">
    <property type="entry name" value="SLL1691 PROTEIN"/>
    <property type="match status" value="1"/>
</dbReference>
<organism evidence="1 2">
    <name type="scientific">Olivibacter oleidegradans</name>
    <dbReference type="NCBI Taxonomy" id="760123"/>
    <lineage>
        <taxon>Bacteria</taxon>
        <taxon>Pseudomonadati</taxon>
        <taxon>Bacteroidota</taxon>
        <taxon>Sphingobacteriia</taxon>
        <taxon>Sphingobacteriales</taxon>
        <taxon>Sphingobacteriaceae</taxon>
        <taxon>Olivibacter</taxon>
    </lineage>
</organism>
<keyword evidence="2" id="KW-1185">Reference proteome</keyword>
<dbReference type="PANTHER" id="PTHR35586">
    <property type="entry name" value="SLL1691 PROTEIN"/>
    <property type="match status" value="1"/>
</dbReference>
<reference evidence="1 2" key="1">
    <citation type="submission" date="2024-09" db="EMBL/GenBank/DDBJ databases">
        <authorList>
            <person name="Sun Q."/>
            <person name="Mori K."/>
        </authorList>
    </citation>
    <scope>NUCLEOTIDE SEQUENCE [LARGE SCALE GENOMIC DNA]</scope>
    <source>
        <strain evidence="1 2">CCM 7765</strain>
    </source>
</reference>
<comment type="caution">
    <text evidence="1">The sequence shown here is derived from an EMBL/GenBank/DDBJ whole genome shotgun (WGS) entry which is preliminary data.</text>
</comment>
<dbReference type="Proteomes" id="UP001589774">
    <property type="component" value="Unassembled WGS sequence"/>
</dbReference>
<accession>A0ABV6HNM2</accession>
<protein>
    <recommendedName>
        <fullName evidence="3">Transposase (putative) YhgA-like domain-containing protein</fullName>
    </recommendedName>
</protein>
<name>A0ABV6HNM2_9SPHI</name>
<gene>
    <name evidence="1" type="ORF">ACFFI0_18090</name>
</gene>